<dbReference type="OrthoDB" id="15954at2759"/>
<protein>
    <submittedName>
        <fullName evidence="3">Conserved domain protein</fullName>
    </submittedName>
</protein>
<evidence type="ECO:0000313" key="1">
    <source>
        <dbReference type="EMBL" id="VDL97910.1"/>
    </source>
</evidence>
<evidence type="ECO:0000313" key="3">
    <source>
        <dbReference type="WBParaSite" id="SSLN_0001197001-mRNA-1"/>
    </source>
</evidence>
<proteinExistence type="predicted"/>
<dbReference type="AlphaFoldDB" id="A0A183T4X7"/>
<sequence length="100" mass="11198">MLESRCDNGEVECCPFADDNNRMLVIKYVLPALQQTSADLESIQPMTTYFTSDGTIYETVKSTPTGLPISGLMAEAVLQRLESLDDTFVVIERDQVLEFK</sequence>
<organism evidence="3">
    <name type="scientific">Schistocephalus solidus</name>
    <name type="common">Tapeworm</name>
    <dbReference type="NCBI Taxonomy" id="70667"/>
    <lineage>
        <taxon>Eukaryota</taxon>
        <taxon>Metazoa</taxon>
        <taxon>Spiralia</taxon>
        <taxon>Lophotrochozoa</taxon>
        <taxon>Platyhelminthes</taxon>
        <taxon>Cestoda</taxon>
        <taxon>Eucestoda</taxon>
        <taxon>Diphyllobothriidea</taxon>
        <taxon>Diphyllobothriidae</taxon>
        <taxon>Schistocephalus</taxon>
    </lineage>
</organism>
<reference evidence="1 2" key="2">
    <citation type="submission" date="2018-11" db="EMBL/GenBank/DDBJ databases">
        <authorList>
            <consortium name="Pathogen Informatics"/>
        </authorList>
    </citation>
    <scope>NUCLEOTIDE SEQUENCE [LARGE SCALE GENOMIC DNA]</scope>
    <source>
        <strain evidence="1 2">NST_G2</strain>
    </source>
</reference>
<name>A0A183T4X7_SCHSO</name>
<accession>A0A183T4X7</accession>
<gene>
    <name evidence="1" type="ORF">SSLN_LOCUS11525</name>
</gene>
<dbReference type="WBParaSite" id="SSLN_0001197001-mRNA-1">
    <property type="protein sequence ID" value="SSLN_0001197001-mRNA-1"/>
    <property type="gene ID" value="SSLN_0001197001"/>
</dbReference>
<keyword evidence="2" id="KW-1185">Reference proteome</keyword>
<reference evidence="3" key="1">
    <citation type="submission" date="2016-06" db="UniProtKB">
        <authorList>
            <consortium name="WormBaseParasite"/>
        </authorList>
    </citation>
    <scope>IDENTIFICATION</scope>
</reference>
<dbReference type="Proteomes" id="UP000275846">
    <property type="component" value="Unassembled WGS sequence"/>
</dbReference>
<dbReference type="EMBL" id="UYSU01036597">
    <property type="protein sequence ID" value="VDL97910.1"/>
    <property type="molecule type" value="Genomic_DNA"/>
</dbReference>
<evidence type="ECO:0000313" key="2">
    <source>
        <dbReference type="Proteomes" id="UP000275846"/>
    </source>
</evidence>